<organism evidence="8">
    <name type="scientific">freshwater metagenome</name>
    <dbReference type="NCBI Taxonomy" id="449393"/>
    <lineage>
        <taxon>unclassified sequences</taxon>
        <taxon>metagenomes</taxon>
        <taxon>ecological metagenomes</taxon>
    </lineage>
</organism>
<feature type="transmembrane region" description="Helical" evidence="6">
    <location>
        <begin position="18"/>
        <end position="36"/>
    </location>
</feature>
<dbReference type="CDD" id="cd02972">
    <property type="entry name" value="DsbA_family"/>
    <property type="match status" value="1"/>
</dbReference>
<keyword evidence="5" id="KW-0676">Redox-active center</keyword>
<evidence type="ECO:0000259" key="7">
    <source>
        <dbReference type="Pfam" id="PF13462"/>
    </source>
</evidence>
<comment type="similarity">
    <text evidence="1">Belongs to the thioredoxin family. DsbA subfamily.</text>
</comment>
<dbReference type="SUPFAM" id="SSF52833">
    <property type="entry name" value="Thioredoxin-like"/>
    <property type="match status" value="1"/>
</dbReference>
<dbReference type="GO" id="GO:0016491">
    <property type="term" value="F:oxidoreductase activity"/>
    <property type="evidence" value="ECO:0007669"/>
    <property type="project" value="UniProtKB-KW"/>
</dbReference>
<feature type="domain" description="Thioredoxin-like fold" evidence="7">
    <location>
        <begin position="68"/>
        <end position="211"/>
    </location>
</feature>
<dbReference type="Gene3D" id="3.40.30.10">
    <property type="entry name" value="Glutaredoxin"/>
    <property type="match status" value="1"/>
</dbReference>
<keyword evidence="6" id="KW-0812">Transmembrane</keyword>
<dbReference type="InterPro" id="IPR036249">
    <property type="entry name" value="Thioredoxin-like_sf"/>
</dbReference>
<dbReference type="PANTHER" id="PTHR13887:SF14">
    <property type="entry name" value="DISULFIDE BOND FORMATION PROTEIN D"/>
    <property type="match status" value="1"/>
</dbReference>
<dbReference type="AlphaFoldDB" id="A0A6J7XS96"/>
<evidence type="ECO:0000256" key="5">
    <source>
        <dbReference type="ARBA" id="ARBA00023284"/>
    </source>
</evidence>
<evidence type="ECO:0000256" key="3">
    <source>
        <dbReference type="ARBA" id="ARBA00023002"/>
    </source>
</evidence>
<sequence>MATQKKSAQGGDKVTRNLVIGMVVLVVAVGAGISIAQNKSSSSAALPSSVSQENGYGVTFNGSLTNVPVIDIWEDFQCPICQRFESLNGKYIEKIITEKTAKVVFHPLSFIGAESVAAANAAACASDENKFLGFHQAVYANQPAENSGVMTNEFLIGLGAGVGITSEKFKTCVNTAAYSNWVTNVATDGGKNKINSTPTVFINGKEINRGDGKTDMGQYFDAAAFAAAVEQK</sequence>
<reference evidence="8" key="1">
    <citation type="submission" date="2020-05" db="EMBL/GenBank/DDBJ databases">
        <authorList>
            <person name="Chiriac C."/>
            <person name="Salcher M."/>
            <person name="Ghai R."/>
            <person name="Kavagutti S V."/>
        </authorList>
    </citation>
    <scope>NUCLEOTIDE SEQUENCE</scope>
</reference>
<gene>
    <name evidence="8" type="ORF">UFOPK3554_00595</name>
</gene>
<keyword evidence="6" id="KW-0472">Membrane</keyword>
<name>A0A6J7XS96_9ZZZZ</name>
<accession>A0A6J7XS96</accession>
<dbReference type="InterPro" id="IPR012336">
    <property type="entry name" value="Thioredoxin-like_fold"/>
</dbReference>
<keyword evidence="3" id="KW-0560">Oxidoreductase</keyword>
<keyword evidence="4" id="KW-1015">Disulfide bond</keyword>
<evidence type="ECO:0000256" key="6">
    <source>
        <dbReference type="SAM" id="Phobius"/>
    </source>
</evidence>
<evidence type="ECO:0000256" key="4">
    <source>
        <dbReference type="ARBA" id="ARBA00023157"/>
    </source>
</evidence>
<proteinExistence type="inferred from homology"/>
<protein>
    <submittedName>
        <fullName evidence="8">Unannotated protein</fullName>
    </submittedName>
</protein>
<dbReference type="PANTHER" id="PTHR13887">
    <property type="entry name" value="GLUTATHIONE S-TRANSFERASE KAPPA"/>
    <property type="match status" value="1"/>
</dbReference>
<dbReference type="Pfam" id="PF13462">
    <property type="entry name" value="Thioredoxin_4"/>
    <property type="match status" value="1"/>
</dbReference>
<evidence type="ECO:0000256" key="2">
    <source>
        <dbReference type="ARBA" id="ARBA00022729"/>
    </source>
</evidence>
<evidence type="ECO:0000256" key="1">
    <source>
        <dbReference type="ARBA" id="ARBA00005791"/>
    </source>
</evidence>
<evidence type="ECO:0000313" key="8">
    <source>
        <dbReference type="EMBL" id="CAB5240003.1"/>
    </source>
</evidence>
<dbReference type="EMBL" id="CAFBSG010000007">
    <property type="protein sequence ID" value="CAB5240003.1"/>
    <property type="molecule type" value="Genomic_DNA"/>
</dbReference>
<keyword evidence="2" id="KW-0732">Signal</keyword>
<keyword evidence="6" id="KW-1133">Transmembrane helix</keyword>